<gene>
    <name evidence="2" type="ORF">A3F84_23625</name>
</gene>
<evidence type="ECO:0000313" key="2">
    <source>
        <dbReference type="EMBL" id="OGG55903.1"/>
    </source>
</evidence>
<dbReference type="Proteomes" id="UP000178606">
    <property type="component" value="Unassembled WGS sequence"/>
</dbReference>
<feature type="region of interest" description="Disordered" evidence="1">
    <location>
        <begin position="80"/>
        <end position="99"/>
    </location>
</feature>
<reference evidence="2 3" key="1">
    <citation type="journal article" date="2016" name="Nat. Commun.">
        <title>Thousands of microbial genomes shed light on interconnected biogeochemical processes in an aquifer system.</title>
        <authorList>
            <person name="Anantharaman K."/>
            <person name="Brown C.T."/>
            <person name="Hug L.A."/>
            <person name="Sharon I."/>
            <person name="Castelle C.J."/>
            <person name="Probst A.J."/>
            <person name="Thomas B.C."/>
            <person name="Singh A."/>
            <person name="Wilkins M.J."/>
            <person name="Karaoz U."/>
            <person name="Brodie E.L."/>
            <person name="Williams K.H."/>
            <person name="Hubbard S.S."/>
            <person name="Banfield J.F."/>
        </authorList>
    </citation>
    <scope>NUCLEOTIDE SEQUENCE [LARGE SCALE GENOMIC DNA]</scope>
    <source>
        <strain evidence="3">RIFCSPLOWO2_12_FULL_64_10</strain>
    </source>
</reference>
<evidence type="ECO:0000256" key="1">
    <source>
        <dbReference type="SAM" id="MobiDB-lite"/>
    </source>
</evidence>
<protein>
    <submittedName>
        <fullName evidence="2">Uncharacterized protein</fullName>
    </submittedName>
</protein>
<evidence type="ECO:0000313" key="3">
    <source>
        <dbReference type="Proteomes" id="UP000178606"/>
    </source>
</evidence>
<comment type="caution">
    <text evidence="2">The sequence shown here is derived from an EMBL/GenBank/DDBJ whole genome shotgun (WGS) entry which is preliminary data.</text>
</comment>
<dbReference type="EMBL" id="MFKF01000057">
    <property type="protein sequence ID" value="OGG55903.1"/>
    <property type="molecule type" value="Genomic_DNA"/>
</dbReference>
<organism evidence="2 3">
    <name type="scientific">Handelsmanbacteria sp. (strain RIFCSPLOWO2_12_FULL_64_10)</name>
    <dbReference type="NCBI Taxonomy" id="1817868"/>
    <lineage>
        <taxon>Bacteria</taxon>
        <taxon>Candidatus Handelsmaniibacteriota</taxon>
    </lineage>
</organism>
<proteinExistence type="predicted"/>
<name>A0A1F6D385_HANXR</name>
<dbReference type="AlphaFoldDB" id="A0A1F6D385"/>
<sequence length="99" mass="11334">MEWGFMVLSAACAVFLVQILLEYNRQSSDLRPQLQRIEAEMKGQHEERDGYLKMSEDLKAHIAQLDTEISQLEAKRAELEGAIRSRQDEDGKTPKRAVS</sequence>
<feature type="compositionally biased region" description="Basic and acidic residues" evidence="1">
    <location>
        <begin position="80"/>
        <end position="93"/>
    </location>
</feature>
<accession>A0A1F6D385</accession>